<reference evidence="1" key="1">
    <citation type="submission" date="2022-08" db="EMBL/GenBank/DDBJ databases">
        <authorList>
            <person name="Vandamme P."/>
            <person name="Hettiarachchi A."/>
            <person name="Peeters C."/>
            <person name="Cnockaert M."/>
            <person name="Carlier A."/>
        </authorList>
    </citation>
    <scope>NUCLEOTIDE SEQUENCE</scope>
    <source>
        <strain evidence="1">LMG 31809</strain>
    </source>
</reference>
<evidence type="ECO:0000313" key="2">
    <source>
        <dbReference type="Proteomes" id="UP001141619"/>
    </source>
</evidence>
<proteinExistence type="predicted"/>
<protein>
    <submittedName>
        <fullName evidence="1">Uncharacterized protein</fullName>
    </submittedName>
</protein>
<accession>A0A9X3TUN9</accession>
<comment type="caution">
    <text evidence="1">The sequence shown here is derived from an EMBL/GenBank/DDBJ whole genome shotgun (WGS) entry which is preliminary data.</text>
</comment>
<evidence type="ECO:0000313" key="1">
    <source>
        <dbReference type="EMBL" id="MDA5192515.1"/>
    </source>
</evidence>
<gene>
    <name evidence="1" type="ORF">NYP16_00890</name>
</gene>
<sequence length="140" mass="15243">MLTLKEFVKTTLSEVIEALIEFEAAENERGRNVTPFPEIHQKDVASLGFLTTSVLHTDANGNTREGSAGILERARHVVMPVEFNVAVTASSQDEASGGVGLRVVEMFRAGVDTRETSTNSSISRVCFKVPVQLATCRPKH</sequence>
<dbReference type="RefSeq" id="WP_274942221.1">
    <property type="nucleotide sequence ID" value="NZ_JANWOI010000001.1"/>
</dbReference>
<reference evidence="1" key="2">
    <citation type="journal article" date="2023" name="Syst. Appl. Microbiol.">
        <title>Govania unica gen. nov., sp. nov., a rare biosphere bacterium that represents a novel family in the class Alphaproteobacteria.</title>
        <authorList>
            <person name="Vandamme P."/>
            <person name="Peeters C."/>
            <person name="Hettiarachchi A."/>
            <person name="Cnockaert M."/>
            <person name="Carlier A."/>
        </authorList>
    </citation>
    <scope>NUCLEOTIDE SEQUENCE</scope>
    <source>
        <strain evidence="1">LMG 31809</strain>
    </source>
</reference>
<dbReference type="Proteomes" id="UP001141619">
    <property type="component" value="Unassembled WGS sequence"/>
</dbReference>
<dbReference type="EMBL" id="JANWOI010000001">
    <property type="protein sequence ID" value="MDA5192515.1"/>
    <property type="molecule type" value="Genomic_DNA"/>
</dbReference>
<dbReference type="AlphaFoldDB" id="A0A9X3TUN9"/>
<organism evidence="1 2">
    <name type="scientific">Govanella unica</name>
    <dbReference type="NCBI Taxonomy" id="2975056"/>
    <lineage>
        <taxon>Bacteria</taxon>
        <taxon>Pseudomonadati</taxon>
        <taxon>Pseudomonadota</taxon>
        <taxon>Alphaproteobacteria</taxon>
        <taxon>Emcibacterales</taxon>
        <taxon>Govanellaceae</taxon>
        <taxon>Govanella</taxon>
    </lineage>
</organism>
<name>A0A9X3TUN9_9PROT</name>
<keyword evidence="2" id="KW-1185">Reference proteome</keyword>